<feature type="compositionally biased region" description="Low complexity" evidence="1">
    <location>
        <begin position="9"/>
        <end position="21"/>
    </location>
</feature>
<feature type="transmembrane region" description="Helical" evidence="2">
    <location>
        <begin position="62"/>
        <end position="87"/>
    </location>
</feature>
<keyword evidence="2" id="KW-1133">Transmembrane helix</keyword>
<evidence type="ECO:0000313" key="4">
    <source>
        <dbReference type="Proteomes" id="UP000436088"/>
    </source>
</evidence>
<name>A0A6A3AYM6_HIBSY</name>
<feature type="region of interest" description="Disordered" evidence="1">
    <location>
        <begin position="1"/>
        <end position="23"/>
    </location>
</feature>
<dbReference type="PANTHER" id="PTHR47477:SF8">
    <property type="entry name" value="TNF RECEPTOR-ASSOCIATED FACTOR HOMOLOG 1A"/>
    <property type="match status" value="1"/>
</dbReference>
<gene>
    <name evidence="3" type="ORF">F3Y22_tig00110332pilonHSYRG00195</name>
</gene>
<evidence type="ECO:0000313" key="3">
    <source>
        <dbReference type="EMBL" id="KAE8708778.1"/>
    </source>
</evidence>
<sequence length="295" mass="33607">MAVVESEESGVGRSVEGISSGQRCQAGEALAEWRSSEQLENGTPSTSPPYWDFDDDDGGGWWWWYILIIHKVMFATISHCFSVLLIMTKLLPGWSHLHSYNSVVNKILRNQNIQILYIVLEEKSMTGDGKSLELSKVYDGFIESDTLIIKAQVQVISFCAFWWGIDQNARRRMSREKTDDGNSGEDFNKDSIERDERHLTELGRRTVEILFFSYFQNRSTGPTFSEKDASVTDSSPLDTPNTANLRTLLTAPSTFILKVYWRRNPAQHSVNPSLMSSKIVRQGRISNKRIHLQCD</sequence>
<keyword evidence="2" id="KW-0812">Transmembrane</keyword>
<keyword evidence="4" id="KW-1185">Reference proteome</keyword>
<organism evidence="3 4">
    <name type="scientific">Hibiscus syriacus</name>
    <name type="common">Rose of Sharon</name>
    <dbReference type="NCBI Taxonomy" id="106335"/>
    <lineage>
        <taxon>Eukaryota</taxon>
        <taxon>Viridiplantae</taxon>
        <taxon>Streptophyta</taxon>
        <taxon>Embryophyta</taxon>
        <taxon>Tracheophyta</taxon>
        <taxon>Spermatophyta</taxon>
        <taxon>Magnoliopsida</taxon>
        <taxon>eudicotyledons</taxon>
        <taxon>Gunneridae</taxon>
        <taxon>Pentapetalae</taxon>
        <taxon>rosids</taxon>
        <taxon>malvids</taxon>
        <taxon>Malvales</taxon>
        <taxon>Malvaceae</taxon>
        <taxon>Malvoideae</taxon>
        <taxon>Hibiscus</taxon>
    </lineage>
</organism>
<dbReference type="AlphaFoldDB" id="A0A6A3AYM6"/>
<evidence type="ECO:0000256" key="2">
    <source>
        <dbReference type="SAM" id="Phobius"/>
    </source>
</evidence>
<accession>A0A6A3AYM6</accession>
<proteinExistence type="predicted"/>
<dbReference type="EMBL" id="VEPZ02000937">
    <property type="protein sequence ID" value="KAE8708778.1"/>
    <property type="molecule type" value="Genomic_DNA"/>
</dbReference>
<dbReference type="PANTHER" id="PTHR47477">
    <property type="entry name" value="TNF RECEPTOR-ASSOCIATED FACTOR HOMOLOG 1A"/>
    <property type="match status" value="1"/>
</dbReference>
<comment type="caution">
    <text evidence="3">The sequence shown here is derived from an EMBL/GenBank/DDBJ whole genome shotgun (WGS) entry which is preliminary data.</text>
</comment>
<dbReference type="InterPro" id="IPR055327">
    <property type="entry name" value="TRAF1A/B"/>
</dbReference>
<keyword evidence="2" id="KW-0472">Membrane</keyword>
<reference evidence="3" key="1">
    <citation type="submission" date="2019-09" db="EMBL/GenBank/DDBJ databases">
        <title>Draft genome information of white flower Hibiscus syriacus.</title>
        <authorList>
            <person name="Kim Y.-M."/>
        </authorList>
    </citation>
    <scope>NUCLEOTIDE SEQUENCE [LARGE SCALE GENOMIC DNA]</scope>
    <source>
        <strain evidence="3">YM2019G1</strain>
    </source>
</reference>
<protein>
    <submittedName>
        <fullName evidence="3">Uncharacterized protein</fullName>
    </submittedName>
</protein>
<evidence type="ECO:0000256" key="1">
    <source>
        <dbReference type="SAM" id="MobiDB-lite"/>
    </source>
</evidence>
<dbReference type="Proteomes" id="UP000436088">
    <property type="component" value="Unassembled WGS sequence"/>
</dbReference>